<feature type="transmembrane region" description="Helical" evidence="7">
    <location>
        <begin position="162"/>
        <end position="183"/>
    </location>
</feature>
<sequence length="515" mass="53783">MRTRWWTLAALCVAELLVMVDNTIVNVALPTMARDLDAGISGLQWIVDSYTLVFAGLLLTGGYLGDRFGHRRMLIAGIVGFTAVSALAAVSQTLGQLITARAGLGLFAALIFPATLAIITAVFPQGKQRAIAVGVWAATAGVAVAIGPVLGGWLLEHYSWSSVFWVNLPFGAATLTAILLVVPGTRPESVSRFDTVGLALSIIGLGLLTYSVIEGPHFGWTSMRTIGGILVALAVLGLFVRRQLVIDNPILDVRLFANRHFATAAGMISVAFFALFGFIFLITQYFQAVQGYSPLEAGLRTMPFALVMAVFSPVAMILSHRFGPRLVAMSGALLMSAGFAIVELATPTSGYWTLIIWSMSLMAMGLAFVSGPCTQVIMDALTPEQAGAGAAVNDTTREIGGVLGVAVLGSILTSIYTTGVIDRLSALGLPSTVADPASDSVMAGVEVAARAPAAVSGPILDAVQHVFVDGLRGAVWAAIVVTAVSAIAAGYLLRGARHTVIIDDEQIPAEVSEAG</sequence>
<proteinExistence type="predicted"/>
<feature type="transmembrane region" description="Helical" evidence="7">
    <location>
        <begin position="42"/>
        <end position="61"/>
    </location>
</feature>
<feature type="transmembrane region" description="Helical" evidence="7">
    <location>
        <begin position="474"/>
        <end position="493"/>
    </location>
</feature>
<name>G7H308_9ACTN</name>
<dbReference type="GO" id="GO:0005886">
    <property type="term" value="C:plasma membrane"/>
    <property type="evidence" value="ECO:0007669"/>
    <property type="project" value="UniProtKB-SubCell"/>
</dbReference>
<feature type="transmembrane region" description="Helical" evidence="7">
    <location>
        <begin position="326"/>
        <end position="345"/>
    </location>
</feature>
<dbReference type="PANTHER" id="PTHR42718">
    <property type="entry name" value="MAJOR FACILITATOR SUPERFAMILY MULTIDRUG TRANSPORTER MFSC"/>
    <property type="match status" value="1"/>
</dbReference>
<keyword evidence="6 7" id="KW-0472">Membrane</keyword>
<evidence type="ECO:0000259" key="8">
    <source>
        <dbReference type="PROSITE" id="PS50850"/>
    </source>
</evidence>
<evidence type="ECO:0000256" key="3">
    <source>
        <dbReference type="ARBA" id="ARBA00022475"/>
    </source>
</evidence>
<dbReference type="InterPro" id="IPR011701">
    <property type="entry name" value="MFS"/>
</dbReference>
<dbReference type="AlphaFoldDB" id="G7H308"/>
<dbReference type="Gene3D" id="1.20.1250.20">
    <property type="entry name" value="MFS general substrate transporter like domains"/>
    <property type="match status" value="1"/>
</dbReference>
<gene>
    <name evidence="9" type="ORF">GOARA_054_00090</name>
</gene>
<keyword evidence="4 7" id="KW-0812">Transmembrane</keyword>
<dbReference type="NCBIfam" id="TIGR00711">
    <property type="entry name" value="efflux_EmrB"/>
    <property type="match status" value="1"/>
</dbReference>
<dbReference type="Pfam" id="PF07690">
    <property type="entry name" value="MFS_1"/>
    <property type="match status" value="1"/>
</dbReference>
<keyword evidence="3" id="KW-1003">Cell membrane</keyword>
<dbReference type="RefSeq" id="WP_007322308.1">
    <property type="nucleotide sequence ID" value="NZ_BAEE01000054.1"/>
</dbReference>
<feature type="transmembrane region" description="Helical" evidence="7">
    <location>
        <begin position="195"/>
        <end position="213"/>
    </location>
</feature>
<evidence type="ECO:0000256" key="1">
    <source>
        <dbReference type="ARBA" id="ARBA00004651"/>
    </source>
</evidence>
<dbReference type="CDD" id="cd17321">
    <property type="entry name" value="MFS_MMR_MDR_like"/>
    <property type="match status" value="1"/>
</dbReference>
<keyword evidence="2" id="KW-0813">Transport</keyword>
<evidence type="ECO:0000256" key="7">
    <source>
        <dbReference type="SAM" id="Phobius"/>
    </source>
</evidence>
<dbReference type="InterPro" id="IPR036259">
    <property type="entry name" value="MFS_trans_sf"/>
</dbReference>
<dbReference type="GO" id="GO:0022857">
    <property type="term" value="F:transmembrane transporter activity"/>
    <property type="evidence" value="ECO:0007669"/>
    <property type="project" value="InterPro"/>
</dbReference>
<organism evidence="9 10">
    <name type="scientific">Gordonia araii NBRC 100433</name>
    <dbReference type="NCBI Taxonomy" id="1073574"/>
    <lineage>
        <taxon>Bacteria</taxon>
        <taxon>Bacillati</taxon>
        <taxon>Actinomycetota</taxon>
        <taxon>Actinomycetes</taxon>
        <taxon>Mycobacteriales</taxon>
        <taxon>Gordoniaceae</taxon>
        <taxon>Gordonia</taxon>
    </lineage>
</organism>
<feature type="transmembrane region" description="Helical" evidence="7">
    <location>
        <begin position="219"/>
        <end position="240"/>
    </location>
</feature>
<feature type="transmembrane region" description="Helical" evidence="7">
    <location>
        <begin position="102"/>
        <end position="123"/>
    </location>
</feature>
<evidence type="ECO:0000256" key="5">
    <source>
        <dbReference type="ARBA" id="ARBA00022989"/>
    </source>
</evidence>
<feature type="transmembrane region" description="Helical" evidence="7">
    <location>
        <begin position="261"/>
        <end position="282"/>
    </location>
</feature>
<evidence type="ECO:0000313" key="10">
    <source>
        <dbReference type="Proteomes" id="UP000035088"/>
    </source>
</evidence>
<dbReference type="Proteomes" id="UP000035088">
    <property type="component" value="Unassembled WGS sequence"/>
</dbReference>
<feature type="transmembrane region" description="Helical" evidence="7">
    <location>
        <begin position="402"/>
        <end position="421"/>
    </location>
</feature>
<reference evidence="9 10" key="1">
    <citation type="submission" date="2011-11" db="EMBL/GenBank/DDBJ databases">
        <title>Whole genome shotgun sequence of Gordonia araii NBRC 100433.</title>
        <authorList>
            <person name="Yoshida Y."/>
            <person name="Hosoyama A."/>
            <person name="Tsuchikane K."/>
            <person name="Katsumata H."/>
            <person name="Yamazaki S."/>
            <person name="Fujita N."/>
        </authorList>
    </citation>
    <scope>NUCLEOTIDE SEQUENCE [LARGE SCALE GENOMIC DNA]</scope>
    <source>
        <strain evidence="9 10">NBRC 100433</strain>
    </source>
</reference>
<comment type="subcellular location">
    <subcellularLocation>
        <location evidence="1">Cell membrane</location>
        <topology evidence="1">Multi-pass membrane protein</topology>
    </subcellularLocation>
</comment>
<evidence type="ECO:0000256" key="2">
    <source>
        <dbReference type="ARBA" id="ARBA00022448"/>
    </source>
</evidence>
<keyword evidence="10" id="KW-1185">Reference proteome</keyword>
<dbReference type="SUPFAM" id="SSF103473">
    <property type="entry name" value="MFS general substrate transporter"/>
    <property type="match status" value="2"/>
</dbReference>
<dbReference type="PANTHER" id="PTHR42718:SF42">
    <property type="entry name" value="EXPORT PROTEIN"/>
    <property type="match status" value="1"/>
</dbReference>
<feature type="transmembrane region" description="Helical" evidence="7">
    <location>
        <begin position="351"/>
        <end position="369"/>
    </location>
</feature>
<dbReference type="OrthoDB" id="9781469at2"/>
<feature type="transmembrane region" description="Helical" evidence="7">
    <location>
        <begin position="302"/>
        <end position="319"/>
    </location>
</feature>
<dbReference type="STRING" id="1073574.GOARA_054_00090"/>
<dbReference type="EMBL" id="BAEE01000054">
    <property type="protein sequence ID" value="GAB10233.1"/>
    <property type="molecule type" value="Genomic_DNA"/>
</dbReference>
<evidence type="ECO:0000256" key="4">
    <source>
        <dbReference type="ARBA" id="ARBA00022692"/>
    </source>
</evidence>
<accession>G7H308</accession>
<evidence type="ECO:0000256" key="6">
    <source>
        <dbReference type="ARBA" id="ARBA00023136"/>
    </source>
</evidence>
<dbReference type="PRINTS" id="PR01036">
    <property type="entry name" value="TCRTETB"/>
</dbReference>
<keyword evidence="5 7" id="KW-1133">Transmembrane helix</keyword>
<dbReference type="Gene3D" id="1.20.1720.10">
    <property type="entry name" value="Multidrug resistance protein D"/>
    <property type="match status" value="1"/>
</dbReference>
<comment type="caution">
    <text evidence="9">The sequence shown here is derived from an EMBL/GenBank/DDBJ whole genome shotgun (WGS) entry which is preliminary data.</text>
</comment>
<feature type="transmembrane region" description="Helical" evidence="7">
    <location>
        <begin position="130"/>
        <end position="150"/>
    </location>
</feature>
<dbReference type="InterPro" id="IPR020846">
    <property type="entry name" value="MFS_dom"/>
</dbReference>
<dbReference type="PROSITE" id="PS50850">
    <property type="entry name" value="MFS"/>
    <property type="match status" value="1"/>
</dbReference>
<dbReference type="InterPro" id="IPR004638">
    <property type="entry name" value="EmrB-like"/>
</dbReference>
<protein>
    <submittedName>
        <fullName evidence="9">Drug resistance efflux protein</fullName>
    </submittedName>
</protein>
<feature type="domain" description="Major facilitator superfamily (MFS) profile" evidence="8">
    <location>
        <begin position="7"/>
        <end position="437"/>
    </location>
</feature>
<evidence type="ECO:0000313" key="9">
    <source>
        <dbReference type="EMBL" id="GAB10233.1"/>
    </source>
</evidence>
<feature type="transmembrane region" description="Helical" evidence="7">
    <location>
        <begin position="73"/>
        <end position="90"/>
    </location>
</feature>